<keyword evidence="2" id="KW-1133">Transmembrane helix</keyword>
<accession>A0ABS4F3Q8</accession>
<feature type="transmembrane region" description="Helical" evidence="2">
    <location>
        <begin position="275"/>
        <end position="292"/>
    </location>
</feature>
<dbReference type="InterPro" id="IPR045768">
    <property type="entry name" value="SpoIIE_N"/>
</dbReference>
<dbReference type="SMART" id="SM00331">
    <property type="entry name" value="PP2C_SIG"/>
    <property type="match status" value="1"/>
</dbReference>
<protein>
    <submittedName>
        <fullName evidence="4">Stage II sporulation protein E</fullName>
        <ecNumber evidence="4">3.1.3.16</ecNumber>
    </submittedName>
</protein>
<feature type="transmembrane region" description="Helical" evidence="2">
    <location>
        <begin position="127"/>
        <end position="145"/>
    </location>
</feature>
<feature type="transmembrane region" description="Helical" evidence="2">
    <location>
        <begin position="252"/>
        <end position="269"/>
    </location>
</feature>
<dbReference type="InterPro" id="IPR001932">
    <property type="entry name" value="PPM-type_phosphatase-like_dom"/>
</dbReference>
<dbReference type="InterPro" id="IPR052016">
    <property type="entry name" value="Bact_Sigma-Reg"/>
</dbReference>
<sequence length="798" mass="89002">MQYRLNQNTVEGIEENILDKSRLEFKSEFAKLCVIFITIILLSRVTILIGEGDVSGISPFGLAFFISVILSGDRNKIVVAGAGALIGYFTINVTLKDGLMYLSTALILLGFSLIADKIKKRINERHLLLIVFFSNVIYGLTISNYDFGVNITISGLNTILILPAYYIINYALKCVGEYNSNYFFNIEEIISISIIICLMASGIGGVTVVGISLRTIVCIATVISIAYIGGVSNGAAIGISMGVVIGITAGDMISGIGLYGSIGLMVGLFKETGKIFSFLSSIMVYLIISLYSQGLHIEGIIEVLLGGILFLILPKKLLNMLEMELCNDTKVDIINEEHLKQVKGEFTKKVQGFESVLNQMEKSLNNISENNNLSYKNRSTALIENLADRVCSRCSECNKCWNREFNQTYTAFEVLIKEREEGRDSFPIELEKKCVEKGDLIRNTDDLINISNGNEITRRKLEEGRKLVASHIRNISNNLNDMIVDFKRDITWGLELEKIVRKELNRNSINYKDVFCFTDKGGRINIKIKMANCLDGDYCSKNILPTVNDIMRIPMMINEDGCRISPDNKECTILIQEMPKYKIASYAGMRAKEGEQYTGDTYTFGRMDDGNYITILSDGMGSGPEAGKESKITVDLVEKFVEEGFEIESALNTVNSIMNMKFEEDEKFATLDLNLIDLYSGKISFYKVGAAASFIKRGNKIKKISSNMPPFGLVDKMELESVEERIKGGDIIITLSDGVLDVDKNGVGDSKWLEDYLRNKGNNPKELAQDILEYSKEINNGKIKDDMTIVVSKVYSVY</sequence>
<organism evidence="4 5">
    <name type="scientific">Clostridium moniliforme</name>
    <dbReference type="NCBI Taxonomy" id="39489"/>
    <lineage>
        <taxon>Bacteria</taxon>
        <taxon>Bacillati</taxon>
        <taxon>Bacillota</taxon>
        <taxon>Clostridia</taxon>
        <taxon>Eubacteriales</taxon>
        <taxon>Clostridiaceae</taxon>
        <taxon>Clostridium</taxon>
    </lineage>
</organism>
<proteinExistence type="predicted"/>
<feature type="transmembrane region" description="Helical" evidence="2">
    <location>
        <begin position="189"/>
        <end position="213"/>
    </location>
</feature>
<gene>
    <name evidence="4" type="ORF">J2Z53_002496</name>
</gene>
<dbReference type="PANTHER" id="PTHR43156">
    <property type="entry name" value="STAGE II SPORULATION PROTEIN E-RELATED"/>
    <property type="match status" value="1"/>
</dbReference>
<evidence type="ECO:0000313" key="4">
    <source>
        <dbReference type="EMBL" id="MBP1890871.1"/>
    </source>
</evidence>
<dbReference type="PANTHER" id="PTHR43156:SF2">
    <property type="entry name" value="STAGE II SPORULATION PROTEIN E"/>
    <property type="match status" value="1"/>
</dbReference>
<evidence type="ECO:0000313" key="5">
    <source>
        <dbReference type="Proteomes" id="UP000783390"/>
    </source>
</evidence>
<name>A0ABS4F3Q8_9CLOT</name>
<dbReference type="RefSeq" id="WP_209797785.1">
    <property type="nucleotide sequence ID" value="NZ_JAGGJZ010000015.1"/>
</dbReference>
<feature type="transmembrane region" description="Helical" evidence="2">
    <location>
        <begin position="77"/>
        <end position="93"/>
    </location>
</feature>
<keyword evidence="2" id="KW-0472">Membrane</keyword>
<dbReference type="NCBIfam" id="TIGR02865">
    <property type="entry name" value="spore_II_E"/>
    <property type="match status" value="1"/>
</dbReference>
<comment type="caution">
    <text evidence="4">The sequence shown here is derived from an EMBL/GenBank/DDBJ whole genome shotgun (WGS) entry which is preliminary data.</text>
</comment>
<evidence type="ECO:0000259" key="3">
    <source>
        <dbReference type="SMART" id="SM00331"/>
    </source>
</evidence>
<dbReference type="InterPro" id="IPR036457">
    <property type="entry name" value="PPM-type-like_dom_sf"/>
</dbReference>
<feature type="transmembrane region" description="Helical" evidence="2">
    <location>
        <begin position="219"/>
        <end position="245"/>
    </location>
</feature>
<feature type="transmembrane region" description="Helical" evidence="2">
    <location>
        <begin position="99"/>
        <end position="115"/>
    </location>
</feature>
<dbReference type="Proteomes" id="UP000783390">
    <property type="component" value="Unassembled WGS sequence"/>
</dbReference>
<dbReference type="SUPFAM" id="SSF81606">
    <property type="entry name" value="PP2C-like"/>
    <property type="match status" value="1"/>
</dbReference>
<evidence type="ECO:0000256" key="1">
    <source>
        <dbReference type="ARBA" id="ARBA00022801"/>
    </source>
</evidence>
<keyword evidence="2" id="KW-0812">Transmembrane</keyword>
<feature type="domain" description="PPM-type phosphatase" evidence="3">
    <location>
        <begin position="580"/>
        <end position="794"/>
    </location>
</feature>
<dbReference type="Pfam" id="PF07228">
    <property type="entry name" value="SpoIIE"/>
    <property type="match status" value="1"/>
</dbReference>
<dbReference type="Pfam" id="PF19732">
    <property type="entry name" value="SpoIIE_N"/>
    <property type="match status" value="1"/>
</dbReference>
<keyword evidence="5" id="KW-1185">Reference proteome</keyword>
<evidence type="ECO:0000256" key="2">
    <source>
        <dbReference type="SAM" id="Phobius"/>
    </source>
</evidence>
<keyword evidence="1 4" id="KW-0378">Hydrolase</keyword>
<feature type="transmembrane region" description="Helical" evidence="2">
    <location>
        <begin position="29"/>
        <end position="48"/>
    </location>
</feature>
<reference evidence="4 5" key="1">
    <citation type="submission" date="2021-03" db="EMBL/GenBank/DDBJ databases">
        <title>Genomic Encyclopedia of Type Strains, Phase IV (KMG-IV): sequencing the most valuable type-strain genomes for metagenomic binning, comparative biology and taxonomic classification.</title>
        <authorList>
            <person name="Goeker M."/>
        </authorList>
    </citation>
    <scope>NUCLEOTIDE SEQUENCE [LARGE SCALE GENOMIC DNA]</scope>
    <source>
        <strain evidence="4 5">DSM 3984</strain>
    </source>
</reference>
<dbReference type="GO" id="GO:0004722">
    <property type="term" value="F:protein serine/threonine phosphatase activity"/>
    <property type="evidence" value="ECO:0007669"/>
    <property type="project" value="UniProtKB-EC"/>
</dbReference>
<dbReference type="EMBL" id="JAGGJZ010000015">
    <property type="protein sequence ID" value="MBP1890871.1"/>
    <property type="molecule type" value="Genomic_DNA"/>
</dbReference>
<feature type="transmembrane region" description="Helical" evidence="2">
    <location>
        <begin position="299"/>
        <end position="318"/>
    </location>
</feature>
<dbReference type="EC" id="3.1.3.16" evidence="4"/>
<feature type="transmembrane region" description="Helical" evidence="2">
    <location>
        <begin position="151"/>
        <end position="168"/>
    </location>
</feature>
<dbReference type="InterPro" id="IPR014221">
    <property type="entry name" value="SpoII_E"/>
</dbReference>
<feature type="transmembrane region" description="Helical" evidence="2">
    <location>
        <begin position="54"/>
        <end position="70"/>
    </location>
</feature>
<dbReference type="Gene3D" id="3.60.40.10">
    <property type="entry name" value="PPM-type phosphatase domain"/>
    <property type="match status" value="1"/>
</dbReference>